<dbReference type="CDD" id="cd14855">
    <property type="entry name" value="TRAPPC1_MUM2"/>
    <property type="match status" value="1"/>
</dbReference>
<accession>A0A8S1BWJ2</accession>
<comment type="subunit">
    <text evidence="6">Part of the multisubunit transport protein particle (TRAPP) complex.</text>
</comment>
<evidence type="ECO:0000256" key="4">
    <source>
        <dbReference type="ARBA" id="ARBA00023034"/>
    </source>
</evidence>
<gene>
    <name evidence="7" type="ORF">CLODIP_2_CD06870</name>
</gene>
<comment type="caution">
    <text evidence="7">The sequence shown here is derived from an EMBL/GenBank/DDBJ whole genome shotgun (WGS) entry which is preliminary data.</text>
</comment>
<dbReference type="SMART" id="SM01399">
    <property type="entry name" value="Sybindin"/>
    <property type="match status" value="1"/>
</dbReference>
<dbReference type="Proteomes" id="UP000494165">
    <property type="component" value="Unassembled WGS sequence"/>
</dbReference>
<keyword evidence="1 6" id="KW-0813">Transport</keyword>
<dbReference type="GO" id="GO:0030008">
    <property type="term" value="C:TRAPP complex"/>
    <property type="evidence" value="ECO:0007669"/>
    <property type="project" value="UniProtKB-UniRule"/>
</dbReference>
<dbReference type="OrthoDB" id="246406at2759"/>
<dbReference type="GO" id="GO:0006888">
    <property type="term" value="P:endoplasmic reticulum to Golgi vesicle-mediated transport"/>
    <property type="evidence" value="ECO:0007669"/>
    <property type="project" value="UniProtKB-UniRule"/>
</dbReference>
<evidence type="ECO:0000256" key="1">
    <source>
        <dbReference type="ARBA" id="ARBA00022448"/>
    </source>
</evidence>
<dbReference type="AlphaFoldDB" id="A0A8S1BWJ2"/>
<keyword evidence="4 6" id="KW-0333">Golgi apparatus</keyword>
<protein>
    <recommendedName>
        <fullName evidence="6">Trafficking protein particle complex subunit</fullName>
    </recommendedName>
</protein>
<evidence type="ECO:0000256" key="6">
    <source>
        <dbReference type="RuleBase" id="RU366065"/>
    </source>
</evidence>
<keyword evidence="3 6" id="KW-0931">ER-Golgi transport</keyword>
<evidence type="ECO:0000313" key="8">
    <source>
        <dbReference type="Proteomes" id="UP000494165"/>
    </source>
</evidence>
<proteinExistence type="inferred from homology"/>
<dbReference type="PANTHER" id="PTHR23249:SF16">
    <property type="entry name" value="TRAFFICKING PROTEIN PARTICLE COMPLEX SUBUNIT 1"/>
    <property type="match status" value="1"/>
</dbReference>
<keyword evidence="8" id="KW-1185">Reference proteome</keyword>
<dbReference type="SUPFAM" id="SSF64356">
    <property type="entry name" value="SNARE-like"/>
    <property type="match status" value="1"/>
</dbReference>
<evidence type="ECO:0000256" key="3">
    <source>
        <dbReference type="ARBA" id="ARBA00022892"/>
    </source>
</evidence>
<evidence type="ECO:0000256" key="2">
    <source>
        <dbReference type="ARBA" id="ARBA00022824"/>
    </source>
</evidence>
<evidence type="ECO:0000313" key="7">
    <source>
        <dbReference type="EMBL" id="CAB3364116.1"/>
    </source>
</evidence>
<dbReference type="GO" id="GO:0005783">
    <property type="term" value="C:endoplasmic reticulum"/>
    <property type="evidence" value="ECO:0007669"/>
    <property type="project" value="UniProtKB-SubCell"/>
</dbReference>
<dbReference type="EMBL" id="CADEPI010000014">
    <property type="protein sequence ID" value="CAB3364116.1"/>
    <property type="molecule type" value="Genomic_DNA"/>
</dbReference>
<evidence type="ECO:0000256" key="5">
    <source>
        <dbReference type="ARBA" id="ARBA00038167"/>
    </source>
</evidence>
<keyword evidence="2 6" id="KW-0256">Endoplasmic reticulum</keyword>
<name>A0A8S1BWJ2_9INSE</name>
<comment type="similarity">
    <text evidence="5">Belongs to the TRAPP small subunits family. BET5 subfamily.</text>
</comment>
<dbReference type="GO" id="GO:0005794">
    <property type="term" value="C:Golgi apparatus"/>
    <property type="evidence" value="ECO:0007669"/>
    <property type="project" value="UniProtKB-SubCell"/>
</dbReference>
<reference evidence="7 8" key="1">
    <citation type="submission" date="2020-04" db="EMBL/GenBank/DDBJ databases">
        <authorList>
            <person name="Alioto T."/>
            <person name="Alioto T."/>
            <person name="Gomez Garrido J."/>
        </authorList>
    </citation>
    <scope>NUCLEOTIDE SEQUENCE [LARGE SCALE GENOMIC DNA]</scope>
</reference>
<dbReference type="InterPro" id="IPR011012">
    <property type="entry name" value="Longin-like_dom_sf"/>
</dbReference>
<dbReference type="PANTHER" id="PTHR23249">
    <property type="entry name" value="TRAFFICKING PROTEIN PARTICLE COMPLEX SUBUNIT"/>
    <property type="match status" value="1"/>
</dbReference>
<dbReference type="Pfam" id="PF04099">
    <property type="entry name" value="Sybindin"/>
    <property type="match status" value="1"/>
</dbReference>
<organism evidence="7 8">
    <name type="scientific">Cloeon dipterum</name>
    <dbReference type="NCBI Taxonomy" id="197152"/>
    <lineage>
        <taxon>Eukaryota</taxon>
        <taxon>Metazoa</taxon>
        <taxon>Ecdysozoa</taxon>
        <taxon>Arthropoda</taxon>
        <taxon>Hexapoda</taxon>
        <taxon>Insecta</taxon>
        <taxon>Pterygota</taxon>
        <taxon>Palaeoptera</taxon>
        <taxon>Ephemeroptera</taxon>
        <taxon>Pisciforma</taxon>
        <taxon>Baetidae</taxon>
        <taxon>Cloeon</taxon>
    </lineage>
</organism>
<sequence>MVKIYNLYIFNNAGTLLHYAEWNRTKQSGITREHEAKLMYGMLFSIKSTNKYALHFYETPTGTKFVLNTDSTAGKMTEFLKNLNSQIFVEYAVKNPMVDLSQPIKNDLFSAKLDAFIKGSSLYVS</sequence>
<dbReference type="Gene3D" id="3.30.450.70">
    <property type="match status" value="2"/>
</dbReference>
<dbReference type="InterPro" id="IPR007233">
    <property type="entry name" value="TRAPPC"/>
</dbReference>
<comment type="subcellular location">
    <subcellularLocation>
        <location evidence="6">Endoplasmic reticulum</location>
    </subcellularLocation>
    <subcellularLocation>
        <location evidence="6">Golgi apparatus</location>
        <location evidence="6">cis-Golgi network</location>
    </subcellularLocation>
</comment>